<comment type="caution">
    <text evidence="2">The sequence shown here is derived from an EMBL/GenBank/DDBJ whole genome shotgun (WGS) entry which is preliminary data.</text>
</comment>
<gene>
    <name evidence="2" type="ORF">PG996_009661</name>
</gene>
<evidence type="ECO:0000313" key="2">
    <source>
        <dbReference type="EMBL" id="KAK8059731.1"/>
    </source>
</evidence>
<proteinExistence type="predicted"/>
<evidence type="ECO:0000256" key="1">
    <source>
        <dbReference type="SAM" id="MobiDB-lite"/>
    </source>
</evidence>
<evidence type="ECO:0000313" key="3">
    <source>
        <dbReference type="Proteomes" id="UP001446871"/>
    </source>
</evidence>
<reference evidence="2 3" key="1">
    <citation type="submission" date="2023-01" db="EMBL/GenBank/DDBJ databases">
        <title>Analysis of 21 Apiospora genomes using comparative genomics revels a genus with tremendous synthesis potential of carbohydrate active enzymes and secondary metabolites.</title>
        <authorList>
            <person name="Sorensen T."/>
        </authorList>
    </citation>
    <scope>NUCLEOTIDE SEQUENCE [LARGE SCALE GENOMIC DNA]</scope>
    <source>
        <strain evidence="2 3">CBS 83171</strain>
    </source>
</reference>
<keyword evidence="3" id="KW-1185">Reference proteome</keyword>
<protein>
    <recommendedName>
        <fullName evidence="4">Pentacotripeptide-repeat region of PRORP domain-containing protein</fullName>
    </recommendedName>
</protein>
<dbReference type="EMBL" id="JAQQWM010000006">
    <property type="protein sequence ID" value="KAK8059731.1"/>
    <property type="molecule type" value="Genomic_DNA"/>
</dbReference>
<name>A0ABR1ULE2_9PEZI</name>
<dbReference type="Proteomes" id="UP001446871">
    <property type="component" value="Unassembled WGS sequence"/>
</dbReference>
<feature type="region of interest" description="Disordered" evidence="1">
    <location>
        <begin position="165"/>
        <end position="189"/>
    </location>
</feature>
<accession>A0ABR1ULE2</accession>
<feature type="region of interest" description="Disordered" evidence="1">
    <location>
        <begin position="113"/>
        <end position="139"/>
    </location>
</feature>
<evidence type="ECO:0008006" key="4">
    <source>
        <dbReference type="Google" id="ProtNLM"/>
    </source>
</evidence>
<sequence length="988" mass="110297">MSPPLPVPSKAAIHALRGLALGTSCAIGLIVDDRRRRISTLRTAVENKKKLKSSRLYHGTAEAVILPADDPVLLHGDDLHWHYHPDQSSSLEERRIECDSFVAGAPPDQFSSYNSSGAEVAEPQRTRTAARQGFGRDADSTRYSAESLRKLTPLRTSLDEPIARDSGGWARGLAPRNEEPPESAELAETDPTLVINGILDSLEKEGNSLDGIIGGFLQKVARKTLFAQLGDKWCDLSIALCKHCQGIGRWDNAQKVLAASIQSGWLDVEQYWAHNPVPVIESALPSADLATKPSERAAALESLRLSIQLFTPHFKEKVSMLSPEIAPLGQIMVERVLAFNQPQYIRDIYGRVLPQLADATEFTAMVITALFEYRDHKSVLHLFRANFSKCRPDQQCFNDIVEMAVKSVEVMAGARASAVLRSLASLCDASKQPLKTAWLMRILQAHWSRHNDLKKSKALFRQMLTAGLLDQVAYPQYVYKVMTEFSVMSGDLTAARHYRDEVIMMAPAMAEDVGLMGYFALAKAQAGDWDGVLGDFAKMQPQRETQKEGYEQSFVRILKIFAQDHPIAEVEQFVQYFIHEMHMQLHPFTVSLVANSYGEFHDASGLIRWLQFCSSSGFALSPGFVNAVLRNCRLKWKLPFRQLRKLYSEMRKLQGSCVDDVTQNIMHNAALMDGNYLGKPARQRVRSLKLSLSRKPYFARSANNRQVFVAMQEELQSGRPNMTVYIYKRALQYGMAWCPHCFRIAVIASLRQKTGNFEKAMQLITSTSQKGHDVSAAVGLYLKAQLDSFRGAFEEIMDRLKTMTVHFESAGIIIDPSVLTHAAVIAAKSGRDAHAVTLCQVAMQKQGTTNPCFTTQSLRALLMAYYHLLDVDGLQWLVESLPSSPCSADVRALSLLKETRRHMRKWEASDRICSIRDVLEAGINSMKKRRVLQIREGAKIQKECLNIMSDAVAKMEANNSHRDAEVAAETPCAPAYGELPIRHVAVEG</sequence>
<organism evidence="2 3">
    <name type="scientific">Apiospora saccharicola</name>
    <dbReference type="NCBI Taxonomy" id="335842"/>
    <lineage>
        <taxon>Eukaryota</taxon>
        <taxon>Fungi</taxon>
        <taxon>Dikarya</taxon>
        <taxon>Ascomycota</taxon>
        <taxon>Pezizomycotina</taxon>
        <taxon>Sordariomycetes</taxon>
        <taxon>Xylariomycetidae</taxon>
        <taxon>Amphisphaeriales</taxon>
        <taxon>Apiosporaceae</taxon>
        <taxon>Apiospora</taxon>
    </lineage>
</organism>